<organism evidence="3 4">
    <name type="scientific">Phaeospirillum tilakii</name>
    <dbReference type="NCBI Taxonomy" id="741673"/>
    <lineage>
        <taxon>Bacteria</taxon>
        <taxon>Pseudomonadati</taxon>
        <taxon>Pseudomonadota</taxon>
        <taxon>Alphaproteobacteria</taxon>
        <taxon>Rhodospirillales</taxon>
        <taxon>Rhodospirillaceae</taxon>
        <taxon>Phaeospirillum</taxon>
    </lineage>
</organism>
<evidence type="ECO:0000313" key="4">
    <source>
        <dbReference type="Proteomes" id="UP001597296"/>
    </source>
</evidence>
<sequence length="131" mass="15003">MARSIARRWPRAAKVGRTRQFDVVRSLNPSLQPGSRDDRRGAGLTQEQSVSVHQQIIDYFAEINPAALDGPVNPELLKVRRLLDSFQMLDFLLFLEKSFHLKIDDAQLLGDDFETIGKVVSFVERHQNEEK</sequence>
<dbReference type="InterPro" id="IPR036736">
    <property type="entry name" value="ACP-like_sf"/>
</dbReference>
<dbReference type="InterPro" id="IPR009081">
    <property type="entry name" value="PP-bd_ACP"/>
</dbReference>
<protein>
    <submittedName>
        <fullName evidence="3">Acyl carrier protein</fullName>
    </submittedName>
</protein>
<dbReference type="EMBL" id="JBHUIY010000049">
    <property type="protein sequence ID" value="MFD2235486.1"/>
    <property type="molecule type" value="Genomic_DNA"/>
</dbReference>
<evidence type="ECO:0000313" key="3">
    <source>
        <dbReference type="EMBL" id="MFD2235486.1"/>
    </source>
</evidence>
<name>A0ABW5CEZ3_9PROT</name>
<dbReference type="PROSITE" id="PS50075">
    <property type="entry name" value="CARRIER"/>
    <property type="match status" value="1"/>
</dbReference>
<evidence type="ECO:0000259" key="2">
    <source>
        <dbReference type="PROSITE" id="PS50075"/>
    </source>
</evidence>
<accession>A0ABW5CEZ3</accession>
<comment type="caution">
    <text evidence="3">The sequence shown here is derived from an EMBL/GenBank/DDBJ whole genome shotgun (WGS) entry which is preliminary data.</text>
</comment>
<feature type="region of interest" description="Disordered" evidence="1">
    <location>
        <begin position="27"/>
        <end position="47"/>
    </location>
</feature>
<keyword evidence="4" id="KW-1185">Reference proteome</keyword>
<proteinExistence type="predicted"/>
<dbReference type="RefSeq" id="WP_377318727.1">
    <property type="nucleotide sequence ID" value="NZ_JBHUIY010000049.1"/>
</dbReference>
<dbReference type="Gene3D" id="1.10.1200.10">
    <property type="entry name" value="ACP-like"/>
    <property type="match status" value="1"/>
</dbReference>
<dbReference type="SUPFAM" id="SSF47336">
    <property type="entry name" value="ACP-like"/>
    <property type="match status" value="1"/>
</dbReference>
<evidence type="ECO:0000256" key="1">
    <source>
        <dbReference type="SAM" id="MobiDB-lite"/>
    </source>
</evidence>
<gene>
    <name evidence="3" type="ORF">ACFSNB_16910</name>
</gene>
<reference evidence="4" key="1">
    <citation type="journal article" date="2019" name="Int. J. Syst. Evol. Microbiol.">
        <title>The Global Catalogue of Microorganisms (GCM) 10K type strain sequencing project: providing services to taxonomists for standard genome sequencing and annotation.</title>
        <authorList>
            <consortium name="The Broad Institute Genomics Platform"/>
            <consortium name="The Broad Institute Genome Sequencing Center for Infectious Disease"/>
            <person name="Wu L."/>
            <person name="Ma J."/>
        </authorList>
    </citation>
    <scope>NUCLEOTIDE SEQUENCE [LARGE SCALE GENOMIC DNA]</scope>
    <source>
        <strain evidence="4">KCTC 15012</strain>
    </source>
</reference>
<dbReference type="Proteomes" id="UP001597296">
    <property type="component" value="Unassembled WGS sequence"/>
</dbReference>
<feature type="domain" description="Carrier" evidence="2">
    <location>
        <begin position="47"/>
        <end position="127"/>
    </location>
</feature>